<keyword evidence="4" id="KW-1185">Reference proteome</keyword>
<dbReference type="PANTHER" id="PTHR45947">
    <property type="entry name" value="SULFOQUINOVOSYL TRANSFERASE SQD2"/>
    <property type="match status" value="1"/>
</dbReference>
<reference evidence="3" key="1">
    <citation type="submission" date="2011-05" db="EMBL/GenBank/DDBJ databases">
        <title>Complete sequence of Desulfotomaculum carboxydivorans CO-1-SRB.</title>
        <authorList>
            <consortium name="US DOE Joint Genome Institute"/>
            <person name="Lucas S."/>
            <person name="Han J."/>
            <person name="Lapidus A."/>
            <person name="Cheng J.-F."/>
            <person name="Goodwin L."/>
            <person name="Pitluck S."/>
            <person name="Peters L."/>
            <person name="Mikhailova N."/>
            <person name="Lu M."/>
            <person name="Han C."/>
            <person name="Tapia R."/>
            <person name="Land M."/>
            <person name="Hauser L."/>
            <person name="Kyrpides N."/>
            <person name="Ivanova N."/>
            <person name="Pagani I."/>
            <person name="Stams A."/>
            <person name="Plugge C."/>
            <person name="Muyzer G."/>
            <person name="Kuever J."/>
            <person name="Parshina S."/>
            <person name="Ivanova A."/>
            <person name="Nazina T."/>
            <person name="Woyke T."/>
        </authorList>
    </citation>
    <scope>NUCLEOTIDE SEQUENCE [LARGE SCALE GENOMIC DNA]</scope>
    <source>
        <strain evidence="3">CO-1-SRB</strain>
    </source>
</reference>
<evidence type="ECO:0000313" key="3">
    <source>
        <dbReference type="EMBL" id="AEF94446.1"/>
    </source>
</evidence>
<evidence type="ECO:0000259" key="2">
    <source>
        <dbReference type="Pfam" id="PF13439"/>
    </source>
</evidence>
<dbReference type="Pfam" id="PF00534">
    <property type="entry name" value="Glycos_transf_1"/>
    <property type="match status" value="1"/>
</dbReference>
<dbReference type="GO" id="GO:0016757">
    <property type="term" value="F:glycosyltransferase activity"/>
    <property type="evidence" value="ECO:0007669"/>
    <property type="project" value="InterPro"/>
</dbReference>
<proteinExistence type="predicted"/>
<keyword evidence="3" id="KW-0808">Transferase</keyword>
<dbReference type="PANTHER" id="PTHR45947:SF3">
    <property type="entry name" value="SULFOQUINOVOSYL TRANSFERASE SQD2"/>
    <property type="match status" value="1"/>
</dbReference>
<dbReference type="SUPFAM" id="SSF53756">
    <property type="entry name" value="UDP-Glycosyltransferase/glycogen phosphorylase"/>
    <property type="match status" value="1"/>
</dbReference>
<dbReference type="Gene3D" id="3.40.50.2000">
    <property type="entry name" value="Glycogen Phosphorylase B"/>
    <property type="match status" value="2"/>
</dbReference>
<evidence type="ECO:0000259" key="1">
    <source>
        <dbReference type="Pfam" id="PF00534"/>
    </source>
</evidence>
<dbReference type="InterPro" id="IPR028098">
    <property type="entry name" value="Glyco_trans_4-like_N"/>
</dbReference>
<feature type="domain" description="Glycosyl transferase family 1" evidence="1">
    <location>
        <begin position="189"/>
        <end position="351"/>
    </location>
</feature>
<dbReference type="Pfam" id="PF13439">
    <property type="entry name" value="Glyco_transf_4"/>
    <property type="match status" value="1"/>
</dbReference>
<evidence type="ECO:0000313" key="4">
    <source>
        <dbReference type="Proteomes" id="UP000009226"/>
    </source>
</evidence>
<organism evidence="3 4">
    <name type="scientific">Desulfotomaculum nigrificans (strain DSM 14880 / VKM B-2319 / CO-1-SRB)</name>
    <name type="common">Desulfotomaculum carboxydivorans</name>
    <dbReference type="NCBI Taxonomy" id="868595"/>
    <lineage>
        <taxon>Bacteria</taxon>
        <taxon>Bacillati</taxon>
        <taxon>Bacillota</taxon>
        <taxon>Clostridia</taxon>
        <taxon>Eubacteriales</taxon>
        <taxon>Desulfotomaculaceae</taxon>
        <taxon>Desulfotomaculum</taxon>
    </lineage>
</organism>
<dbReference type="KEGG" id="dca:Desca_1593"/>
<dbReference type="RefSeq" id="WP_013810270.1">
    <property type="nucleotide sequence ID" value="NC_015565.1"/>
</dbReference>
<dbReference type="EMBL" id="CP002736">
    <property type="protein sequence ID" value="AEF94446.1"/>
    <property type="molecule type" value="Genomic_DNA"/>
</dbReference>
<dbReference type="Proteomes" id="UP000009226">
    <property type="component" value="Chromosome"/>
</dbReference>
<dbReference type="eggNOG" id="COG0438">
    <property type="taxonomic scope" value="Bacteria"/>
</dbReference>
<name>F6B721_DESCC</name>
<dbReference type="CDD" id="cd03808">
    <property type="entry name" value="GT4_CapM-like"/>
    <property type="match status" value="1"/>
</dbReference>
<dbReference type="InterPro" id="IPR050194">
    <property type="entry name" value="Glycosyltransferase_grp1"/>
</dbReference>
<accession>F6B721</accession>
<sequence length="400" mass="43940">MSKIKVLHVVRPAAGGMKNHLLDLVRLTDKTRYEVTVACPPGSQMWNDLVKLGINTLPISLVGELSPGKDYAAVRTLTKYLHKSETMILHAHSSKGALVGRLAAIIARTPVVIFTAHNSIFYEEWPRWKKKLFATVERFLARFTDRIITVSEALKQELIEQENIPAKQLTTIYNGIDTDKFSAQVDTLAIRKSLNIPELGPVIGTIARLAPQKGVSYFLKSASLLKEYQANFLVVGDGPLRQDLEQEAAELGLQNRVTFAGRRENIAEILAAIDIFVLPSVTEGLPLTILEAMAAGKPVVATRVGGIPEAIQEGKTGIVVPPKDPEALAVALAGLLGERERAVRMGINGQKFVQEKFEVAGMVNRTMELYQQLLEDKNLIHSKVNGQTNEDSKPQIDVEG</sequence>
<dbReference type="InterPro" id="IPR001296">
    <property type="entry name" value="Glyco_trans_1"/>
</dbReference>
<gene>
    <name evidence="3" type="ordered locus">Desca_1593</name>
</gene>
<protein>
    <submittedName>
        <fullName evidence="3">Glycosyl transferase group 1</fullName>
    </submittedName>
</protein>
<dbReference type="STRING" id="868595.Desca_1593"/>
<feature type="domain" description="Glycosyltransferase subfamily 4-like N-terminal" evidence="2">
    <location>
        <begin position="15"/>
        <end position="180"/>
    </location>
</feature>
<dbReference type="HOGENOM" id="CLU_009583_0_3_9"/>
<dbReference type="AlphaFoldDB" id="F6B721"/>